<proteinExistence type="predicted"/>
<reference evidence="2" key="1">
    <citation type="submission" date="2014-03" db="EMBL/GenBank/DDBJ databases">
        <title>The Genome Sequence of Puccinia striiformis f. sp. tritici PST-78.</title>
        <authorList>
            <consortium name="The Broad Institute Genome Sequencing Platform"/>
            <person name="Cuomo C."/>
            <person name="Hulbert S."/>
            <person name="Chen X."/>
            <person name="Walker B."/>
            <person name="Young S.K."/>
            <person name="Zeng Q."/>
            <person name="Gargeya S."/>
            <person name="Fitzgerald M."/>
            <person name="Haas B."/>
            <person name="Abouelleil A."/>
            <person name="Alvarado L."/>
            <person name="Arachchi H.M."/>
            <person name="Berlin A.M."/>
            <person name="Chapman S.B."/>
            <person name="Goldberg J."/>
            <person name="Griggs A."/>
            <person name="Gujja S."/>
            <person name="Hansen M."/>
            <person name="Howarth C."/>
            <person name="Imamovic A."/>
            <person name="Larimer J."/>
            <person name="McCowan C."/>
            <person name="Montmayeur A."/>
            <person name="Murphy C."/>
            <person name="Neiman D."/>
            <person name="Pearson M."/>
            <person name="Priest M."/>
            <person name="Roberts A."/>
            <person name="Saif S."/>
            <person name="Shea T."/>
            <person name="Sisk P."/>
            <person name="Sykes S."/>
            <person name="Wortman J."/>
            <person name="Nusbaum C."/>
            <person name="Birren B."/>
        </authorList>
    </citation>
    <scope>NUCLEOTIDE SEQUENCE [LARGE SCALE GENOMIC DNA]</scope>
    <source>
        <strain evidence="2">race PST-78</strain>
    </source>
</reference>
<evidence type="ECO:0000313" key="2">
    <source>
        <dbReference type="Proteomes" id="UP000054564"/>
    </source>
</evidence>
<keyword evidence="2" id="KW-1185">Reference proteome</keyword>
<sequence length="153" mass="16397">MARANSRHPPIILIPLSPAGLVISRSTLMAVAPGISDASEPTGENQYRAGSSKSFMSMLPELVINLFVRRLNTGRNRVAGDKNNCLSLFDRYDSSRSDGDCTHSPTAGSVLRFNSSANMARRGRLATCGADFDGREGSASAILKVQPQASWLI</sequence>
<protein>
    <submittedName>
        <fullName evidence="1">Uncharacterized protein</fullName>
    </submittedName>
</protein>
<name>A0A0L0VXL8_9BASI</name>
<gene>
    <name evidence="1" type="ORF">PSTG_02710</name>
</gene>
<dbReference type="EMBL" id="AJIL01000014">
    <property type="protein sequence ID" value="KNF04001.1"/>
    <property type="molecule type" value="Genomic_DNA"/>
</dbReference>
<comment type="caution">
    <text evidence="1">The sequence shown here is derived from an EMBL/GenBank/DDBJ whole genome shotgun (WGS) entry which is preliminary data.</text>
</comment>
<dbReference type="Proteomes" id="UP000054564">
    <property type="component" value="Unassembled WGS sequence"/>
</dbReference>
<evidence type="ECO:0000313" key="1">
    <source>
        <dbReference type="EMBL" id="KNF04001.1"/>
    </source>
</evidence>
<dbReference type="AlphaFoldDB" id="A0A0L0VXL8"/>
<organism evidence="1 2">
    <name type="scientific">Puccinia striiformis f. sp. tritici PST-78</name>
    <dbReference type="NCBI Taxonomy" id="1165861"/>
    <lineage>
        <taxon>Eukaryota</taxon>
        <taxon>Fungi</taxon>
        <taxon>Dikarya</taxon>
        <taxon>Basidiomycota</taxon>
        <taxon>Pucciniomycotina</taxon>
        <taxon>Pucciniomycetes</taxon>
        <taxon>Pucciniales</taxon>
        <taxon>Pucciniaceae</taxon>
        <taxon>Puccinia</taxon>
    </lineage>
</organism>
<accession>A0A0L0VXL8</accession>